<dbReference type="Proteomes" id="UP000274822">
    <property type="component" value="Unassembled WGS sequence"/>
</dbReference>
<evidence type="ECO:0000256" key="2">
    <source>
        <dbReference type="ARBA" id="ARBA00004613"/>
    </source>
</evidence>
<dbReference type="EMBL" id="RBNJ01002376">
    <property type="protein sequence ID" value="RUS32031.1"/>
    <property type="molecule type" value="Genomic_DNA"/>
</dbReference>
<accession>A0A433QQI6</accession>
<dbReference type="AlphaFoldDB" id="A0A433QQI6"/>
<organism evidence="6 7">
    <name type="scientific">Jimgerdemannia flammicorona</name>
    <dbReference type="NCBI Taxonomy" id="994334"/>
    <lineage>
        <taxon>Eukaryota</taxon>
        <taxon>Fungi</taxon>
        <taxon>Fungi incertae sedis</taxon>
        <taxon>Mucoromycota</taxon>
        <taxon>Mucoromycotina</taxon>
        <taxon>Endogonomycetes</taxon>
        <taxon>Endogonales</taxon>
        <taxon>Endogonaceae</taxon>
        <taxon>Jimgerdemannia</taxon>
    </lineage>
</organism>
<evidence type="ECO:0000256" key="3">
    <source>
        <dbReference type="ARBA" id="ARBA00022525"/>
    </source>
</evidence>
<comment type="caution">
    <text evidence="6">The sequence shown here is derived from an EMBL/GenBank/DDBJ whole genome shotgun (WGS) entry which is preliminary data.</text>
</comment>
<feature type="compositionally biased region" description="Polar residues" evidence="4">
    <location>
        <begin position="215"/>
        <end position="230"/>
    </location>
</feature>
<sequence>DTPPDERALPVKIVKTDSVAELKKLFKAEAEIDVPLKDLKLWKVDIPLDERNDMRAALEANIDANLNIKVVLAGRAMRAVDVIQEHFSVQPTRKNIHVIIQAPITSLAAPQPVLRNLDVWYRVELPNRESTRLENFNGKFVDDLRKTIKTANPKDIICDPPALVLHVAHPGSEVVDVLDGVLLKKHGDFRALVQKYRIEELNPITVKLPVGIDHSSPNGSPNTTQTSSTPRMLHDISNEGRFFEESPQ</sequence>
<feature type="domain" description="Crinkler effector protein N-terminal" evidence="5">
    <location>
        <begin position="7"/>
        <end position="101"/>
    </location>
</feature>
<feature type="region of interest" description="Disordered" evidence="4">
    <location>
        <begin position="212"/>
        <end position="233"/>
    </location>
</feature>
<evidence type="ECO:0000256" key="4">
    <source>
        <dbReference type="SAM" id="MobiDB-lite"/>
    </source>
</evidence>
<evidence type="ECO:0000259" key="5">
    <source>
        <dbReference type="Pfam" id="PF20147"/>
    </source>
</evidence>
<keyword evidence="3" id="KW-0964">Secreted</keyword>
<proteinExistence type="predicted"/>
<evidence type="ECO:0000256" key="1">
    <source>
        <dbReference type="ARBA" id="ARBA00004340"/>
    </source>
</evidence>
<dbReference type="GO" id="GO:0043657">
    <property type="term" value="C:host cell"/>
    <property type="evidence" value="ECO:0007669"/>
    <property type="project" value="UniProtKB-SubCell"/>
</dbReference>
<name>A0A433QQI6_9FUNG</name>
<feature type="non-terminal residue" evidence="6">
    <location>
        <position position="1"/>
    </location>
</feature>
<feature type="non-terminal residue" evidence="6">
    <location>
        <position position="248"/>
    </location>
</feature>
<dbReference type="InterPro" id="IPR045379">
    <property type="entry name" value="Crinkler_N"/>
</dbReference>
<reference evidence="6 7" key="1">
    <citation type="journal article" date="2018" name="New Phytol.">
        <title>Phylogenomics of Endogonaceae and evolution of mycorrhizas within Mucoromycota.</title>
        <authorList>
            <person name="Chang Y."/>
            <person name="Desiro A."/>
            <person name="Na H."/>
            <person name="Sandor L."/>
            <person name="Lipzen A."/>
            <person name="Clum A."/>
            <person name="Barry K."/>
            <person name="Grigoriev I.V."/>
            <person name="Martin F.M."/>
            <person name="Stajich J.E."/>
            <person name="Smith M.E."/>
            <person name="Bonito G."/>
            <person name="Spatafora J.W."/>
        </authorList>
    </citation>
    <scope>NUCLEOTIDE SEQUENCE [LARGE SCALE GENOMIC DNA]</scope>
    <source>
        <strain evidence="6 7">AD002</strain>
    </source>
</reference>
<protein>
    <recommendedName>
        <fullName evidence="5">Crinkler effector protein N-terminal domain-containing protein</fullName>
    </recommendedName>
</protein>
<gene>
    <name evidence="6" type="ORF">BC938DRAFT_476444</name>
</gene>
<dbReference type="GO" id="GO:0005576">
    <property type="term" value="C:extracellular region"/>
    <property type="evidence" value="ECO:0007669"/>
    <property type="project" value="UniProtKB-SubCell"/>
</dbReference>
<comment type="subcellular location">
    <subcellularLocation>
        <location evidence="1">Host cell</location>
    </subcellularLocation>
    <subcellularLocation>
        <location evidence="2">Secreted</location>
    </subcellularLocation>
</comment>
<evidence type="ECO:0000313" key="6">
    <source>
        <dbReference type="EMBL" id="RUS32031.1"/>
    </source>
</evidence>
<evidence type="ECO:0000313" key="7">
    <source>
        <dbReference type="Proteomes" id="UP000274822"/>
    </source>
</evidence>
<dbReference type="Pfam" id="PF20147">
    <property type="entry name" value="Crinkler"/>
    <property type="match status" value="1"/>
</dbReference>
<keyword evidence="7" id="KW-1185">Reference proteome</keyword>